<evidence type="ECO:0000259" key="5">
    <source>
        <dbReference type="PROSITE" id="PS50943"/>
    </source>
</evidence>
<dbReference type="InterPro" id="IPR005471">
    <property type="entry name" value="Tscrpt_reg_IclR_N"/>
</dbReference>
<evidence type="ECO:0000259" key="6">
    <source>
        <dbReference type="PROSITE" id="PS51077"/>
    </source>
</evidence>
<keyword evidence="2" id="KW-0238">DNA-binding</keyword>
<feature type="domain" description="IclR-ED" evidence="7">
    <location>
        <begin position="99"/>
        <end position="286"/>
    </location>
</feature>
<feature type="compositionally biased region" description="Basic and acidic residues" evidence="4">
    <location>
        <begin position="21"/>
        <end position="30"/>
    </location>
</feature>
<dbReference type="SUPFAM" id="SSF55781">
    <property type="entry name" value="GAF domain-like"/>
    <property type="match status" value="1"/>
</dbReference>
<dbReference type="GO" id="GO:0003700">
    <property type="term" value="F:DNA-binding transcription factor activity"/>
    <property type="evidence" value="ECO:0007669"/>
    <property type="project" value="TreeGrafter"/>
</dbReference>
<dbReference type="InterPro" id="IPR001387">
    <property type="entry name" value="Cro/C1-type_HTH"/>
</dbReference>
<dbReference type="GO" id="GO:0045892">
    <property type="term" value="P:negative regulation of DNA-templated transcription"/>
    <property type="evidence" value="ECO:0007669"/>
    <property type="project" value="TreeGrafter"/>
</dbReference>
<dbReference type="PROSITE" id="PS50943">
    <property type="entry name" value="HTH_CROC1"/>
    <property type="match status" value="1"/>
</dbReference>
<evidence type="ECO:0000256" key="3">
    <source>
        <dbReference type="ARBA" id="ARBA00023163"/>
    </source>
</evidence>
<feature type="region of interest" description="Disordered" evidence="4">
    <location>
        <begin position="1"/>
        <end position="38"/>
    </location>
</feature>
<evidence type="ECO:0000256" key="1">
    <source>
        <dbReference type="ARBA" id="ARBA00023015"/>
    </source>
</evidence>
<accession>A0A4R2M9P1</accession>
<dbReference type="InterPro" id="IPR050707">
    <property type="entry name" value="HTH_MetabolicPath_Reg"/>
</dbReference>
<dbReference type="Gene3D" id="3.30.450.40">
    <property type="match status" value="1"/>
</dbReference>
<evidence type="ECO:0000256" key="4">
    <source>
        <dbReference type="SAM" id="MobiDB-lite"/>
    </source>
</evidence>
<sequence>MTRHPLADRQPDGTLAPAKNGGRDVAKTEAEESGGGAERAGGVQVIARAAAVLRALRDHPGGLSLGELARLLGLPRSTVQRIVEALDREQLVIAASPTRGVRLGPALLALAAAARFDVAEFARPVLQALARECGETVDLSLLDGERLVFVDQVAGAQRLRAESGVGVAFPLHASAPGKAMLAALSPTELALLRPRLRLTALTPATLTDWPTLEAELQAVRACGWAVDQEENAAGICALAAALRLPGGEIAAISIPVPAMRFGGVRDELARRLVERCAALRSTLGGR</sequence>
<evidence type="ECO:0000259" key="7">
    <source>
        <dbReference type="PROSITE" id="PS51078"/>
    </source>
</evidence>
<name>A0A4R2M9P1_RUBGE</name>
<dbReference type="SMART" id="SM00346">
    <property type="entry name" value="HTH_ICLR"/>
    <property type="match status" value="1"/>
</dbReference>
<keyword evidence="3" id="KW-0804">Transcription</keyword>
<dbReference type="SUPFAM" id="SSF46785">
    <property type="entry name" value="Winged helix' DNA-binding domain"/>
    <property type="match status" value="1"/>
</dbReference>
<dbReference type="InterPro" id="IPR029016">
    <property type="entry name" value="GAF-like_dom_sf"/>
</dbReference>
<gene>
    <name evidence="8" type="ORF">EV684_10856</name>
</gene>
<reference evidence="8 9" key="1">
    <citation type="submission" date="2019-03" db="EMBL/GenBank/DDBJ databases">
        <title>Genomic Encyclopedia of Type Strains, Phase IV (KMG-IV): sequencing the most valuable type-strain genomes for metagenomic binning, comparative biology and taxonomic classification.</title>
        <authorList>
            <person name="Goeker M."/>
        </authorList>
    </citation>
    <scope>NUCLEOTIDE SEQUENCE [LARGE SCALE GENOMIC DNA]</scope>
    <source>
        <strain evidence="8 9">DSM 1709</strain>
    </source>
</reference>
<dbReference type="Proteomes" id="UP000295106">
    <property type="component" value="Unassembled WGS sequence"/>
</dbReference>
<dbReference type="InterPro" id="IPR014757">
    <property type="entry name" value="Tscrpt_reg_IclR_C"/>
</dbReference>
<dbReference type="EMBL" id="SLXD01000008">
    <property type="protein sequence ID" value="TCP01715.1"/>
    <property type="molecule type" value="Genomic_DNA"/>
</dbReference>
<dbReference type="Pfam" id="PF09339">
    <property type="entry name" value="HTH_IclR"/>
    <property type="match status" value="1"/>
</dbReference>
<dbReference type="Gene3D" id="1.10.10.10">
    <property type="entry name" value="Winged helix-like DNA-binding domain superfamily/Winged helix DNA-binding domain"/>
    <property type="match status" value="1"/>
</dbReference>
<feature type="compositionally biased region" description="Basic and acidic residues" evidence="4">
    <location>
        <begin position="1"/>
        <end position="11"/>
    </location>
</feature>
<proteinExistence type="predicted"/>
<dbReference type="OrthoDB" id="5422805at2"/>
<organism evidence="8 9">
    <name type="scientific">Rubrivivax gelatinosus</name>
    <name type="common">Rhodocyclus gelatinosus</name>
    <name type="synonym">Rhodopseudomonas gelatinosa</name>
    <dbReference type="NCBI Taxonomy" id="28068"/>
    <lineage>
        <taxon>Bacteria</taxon>
        <taxon>Pseudomonadati</taxon>
        <taxon>Pseudomonadota</taxon>
        <taxon>Betaproteobacteria</taxon>
        <taxon>Burkholderiales</taxon>
        <taxon>Sphaerotilaceae</taxon>
        <taxon>Rubrivivax</taxon>
    </lineage>
</organism>
<dbReference type="AlphaFoldDB" id="A0A4R2M9P1"/>
<dbReference type="InterPro" id="IPR036390">
    <property type="entry name" value="WH_DNA-bd_sf"/>
</dbReference>
<dbReference type="PANTHER" id="PTHR30136">
    <property type="entry name" value="HELIX-TURN-HELIX TRANSCRIPTIONAL REGULATOR, ICLR FAMILY"/>
    <property type="match status" value="1"/>
</dbReference>
<feature type="domain" description="HTH iclR-type" evidence="6">
    <location>
        <begin position="43"/>
        <end position="105"/>
    </location>
</feature>
<dbReference type="GO" id="GO:0003677">
    <property type="term" value="F:DNA binding"/>
    <property type="evidence" value="ECO:0007669"/>
    <property type="project" value="UniProtKB-KW"/>
</dbReference>
<keyword evidence="1" id="KW-0805">Transcription regulation</keyword>
<protein>
    <submittedName>
        <fullName evidence="8">IclR family transcriptional regulator</fullName>
    </submittedName>
</protein>
<dbReference type="PROSITE" id="PS51077">
    <property type="entry name" value="HTH_ICLR"/>
    <property type="match status" value="1"/>
</dbReference>
<dbReference type="InterPro" id="IPR036388">
    <property type="entry name" value="WH-like_DNA-bd_sf"/>
</dbReference>
<dbReference type="PROSITE" id="PS51078">
    <property type="entry name" value="ICLR_ED"/>
    <property type="match status" value="1"/>
</dbReference>
<evidence type="ECO:0000256" key="2">
    <source>
        <dbReference type="ARBA" id="ARBA00023125"/>
    </source>
</evidence>
<evidence type="ECO:0000313" key="9">
    <source>
        <dbReference type="Proteomes" id="UP000295106"/>
    </source>
</evidence>
<evidence type="ECO:0000313" key="8">
    <source>
        <dbReference type="EMBL" id="TCP01715.1"/>
    </source>
</evidence>
<feature type="domain" description="HTH cro/C1-type" evidence="5">
    <location>
        <begin position="53"/>
        <end position="82"/>
    </location>
</feature>
<comment type="caution">
    <text evidence="8">The sequence shown here is derived from an EMBL/GenBank/DDBJ whole genome shotgun (WGS) entry which is preliminary data.</text>
</comment>
<dbReference type="Pfam" id="PF01614">
    <property type="entry name" value="IclR_C"/>
    <property type="match status" value="1"/>
</dbReference>
<dbReference type="PANTHER" id="PTHR30136:SF35">
    <property type="entry name" value="HTH-TYPE TRANSCRIPTIONAL REGULATOR RV1719"/>
    <property type="match status" value="1"/>
</dbReference>